<dbReference type="GO" id="GO:0005634">
    <property type="term" value="C:nucleus"/>
    <property type="evidence" value="ECO:0007669"/>
    <property type="project" value="TreeGrafter"/>
</dbReference>
<evidence type="ECO:0000313" key="5">
    <source>
        <dbReference type="Proteomes" id="UP000187455"/>
    </source>
</evidence>
<feature type="compositionally biased region" description="Basic and acidic residues" evidence="2">
    <location>
        <begin position="337"/>
        <end position="366"/>
    </location>
</feature>
<protein>
    <submittedName>
        <fullName evidence="4">NF-kappa-B-activating protein</fullName>
    </submittedName>
</protein>
<evidence type="ECO:0000256" key="2">
    <source>
        <dbReference type="SAM" id="MobiDB-lite"/>
    </source>
</evidence>
<dbReference type="InterPro" id="IPR009269">
    <property type="entry name" value="NKAP_C"/>
</dbReference>
<dbReference type="GO" id="GO:0010468">
    <property type="term" value="P:regulation of gene expression"/>
    <property type="evidence" value="ECO:0007669"/>
    <property type="project" value="TreeGrafter"/>
</dbReference>
<feature type="compositionally biased region" description="Basic residues" evidence="2">
    <location>
        <begin position="444"/>
        <end position="475"/>
    </location>
</feature>
<feature type="compositionally biased region" description="Basic and acidic residues" evidence="2">
    <location>
        <begin position="65"/>
        <end position="105"/>
    </location>
</feature>
<evidence type="ECO:0000259" key="3">
    <source>
        <dbReference type="Pfam" id="PF06047"/>
    </source>
</evidence>
<comment type="similarity">
    <text evidence="1">Belongs to the NKAP family.</text>
</comment>
<name>A0A1R0GZ72_9FUNG</name>
<feature type="compositionally biased region" description="Basic and acidic residues" evidence="2">
    <location>
        <begin position="565"/>
        <end position="574"/>
    </location>
</feature>
<dbReference type="GO" id="GO:0003682">
    <property type="term" value="F:chromatin binding"/>
    <property type="evidence" value="ECO:0007669"/>
    <property type="project" value="InterPro"/>
</dbReference>
<keyword evidence="5" id="KW-1185">Reference proteome</keyword>
<feature type="compositionally biased region" description="Basic and acidic residues" evidence="2">
    <location>
        <begin position="282"/>
        <end position="329"/>
    </location>
</feature>
<feature type="region of interest" description="Disordered" evidence="2">
    <location>
        <begin position="27"/>
        <end position="380"/>
    </location>
</feature>
<proteinExistence type="inferred from homology"/>
<dbReference type="STRING" id="133383.A0A1R0GZ72"/>
<dbReference type="Pfam" id="PF06047">
    <property type="entry name" value="Nkap_C"/>
    <property type="match status" value="1"/>
</dbReference>
<feature type="compositionally biased region" description="Polar residues" evidence="2">
    <location>
        <begin position="575"/>
        <end position="588"/>
    </location>
</feature>
<comment type="caution">
    <text evidence="4">The sequence shown here is derived from an EMBL/GenBank/DDBJ whole genome shotgun (WGS) entry which is preliminary data.</text>
</comment>
<feature type="compositionally biased region" description="Low complexity" evidence="2">
    <location>
        <begin position="509"/>
        <end position="518"/>
    </location>
</feature>
<feature type="compositionally biased region" description="Basic residues" evidence="2">
    <location>
        <begin position="498"/>
        <end position="508"/>
    </location>
</feature>
<dbReference type="PANTHER" id="PTHR13087:SF0">
    <property type="entry name" value="NFKB ACTIVATING PROTEIN LIKE"/>
    <property type="match status" value="1"/>
</dbReference>
<organism evidence="4 5">
    <name type="scientific">Smittium mucronatum</name>
    <dbReference type="NCBI Taxonomy" id="133383"/>
    <lineage>
        <taxon>Eukaryota</taxon>
        <taxon>Fungi</taxon>
        <taxon>Fungi incertae sedis</taxon>
        <taxon>Zoopagomycota</taxon>
        <taxon>Kickxellomycotina</taxon>
        <taxon>Harpellomycetes</taxon>
        <taxon>Harpellales</taxon>
        <taxon>Legeriomycetaceae</taxon>
        <taxon>Smittium</taxon>
    </lineage>
</organism>
<dbReference type="PANTHER" id="PTHR13087">
    <property type="entry name" value="NF-KAPPA B ACTIVATING PROTEIN"/>
    <property type="match status" value="1"/>
</dbReference>
<feature type="domain" description="NF-kappa-B-activating protein C-terminal" evidence="3">
    <location>
        <begin position="621"/>
        <end position="720"/>
    </location>
</feature>
<feature type="compositionally biased region" description="Basic and acidic residues" evidence="2">
    <location>
        <begin position="133"/>
        <end position="191"/>
    </location>
</feature>
<accession>A0A1R0GZ72</accession>
<feature type="compositionally biased region" description="Basic and acidic residues" evidence="2">
    <location>
        <begin position="261"/>
        <end position="271"/>
    </location>
</feature>
<reference evidence="4 5" key="1">
    <citation type="journal article" date="2016" name="Mol. Biol. Evol.">
        <title>Genome-Wide Survey of Gut Fungi (Harpellales) Reveals the First Horizontally Transferred Ubiquitin Gene from a Mosquito Host.</title>
        <authorList>
            <person name="Wang Y."/>
            <person name="White M.M."/>
            <person name="Kvist S."/>
            <person name="Moncalvo J.M."/>
        </authorList>
    </citation>
    <scope>NUCLEOTIDE SEQUENCE [LARGE SCALE GENOMIC DNA]</scope>
    <source>
        <strain evidence="4 5">ALG-7-W6</strain>
    </source>
</reference>
<gene>
    <name evidence="4" type="ORF">AYI68_g3683</name>
</gene>
<feature type="compositionally biased region" description="Basic and acidic residues" evidence="2">
    <location>
        <begin position="113"/>
        <end position="126"/>
    </location>
</feature>
<dbReference type="AlphaFoldDB" id="A0A1R0GZ72"/>
<dbReference type="EMBL" id="LSSL01001774">
    <property type="protein sequence ID" value="OLY82201.1"/>
    <property type="molecule type" value="Genomic_DNA"/>
</dbReference>
<feature type="compositionally biased region" description="Polar residues" evidence="2">
    <location>
        <begin position="41"/>
        <end position="60"/>
    </location>
</feature>
<dbReference type="Proteomes" id="UP000187455">
    <property type="component" value="Unassembled WGS sequence"/>
</dbReference>
<dbReference type="InterPro" id="IPR040466">
    <property type="entry name" value="NKAP"/>
</dbReference>
<sequence>MADKIKYPIESDLTRREIDLKRALLSSKNLKGSSNHAPASFDQNSSNFPRSKAFSTRVNFNSENSNHEHRNSNRVRDYSEEKLNTRDDSRERFRDLYKPRKRDDSYDSNSANDSKHYSKKTRELPIRSRSRSRSKDSYKYRNESRDKFRDYSKNEKRNISRDRYRNPSKDGLRNRDSSIDNFKRNDIRIKNQDLSPSENIYRNDLSSDYSKSRNRQRDGSENHSTSLKKNRHRSQSVDISEENNEKGENHKSYQSAVHKNRTSDTSKERSYRGRNSNFSNKDSTRNYRSRSRDDDRIRSRRQYSRERQDDDRTRNRHQYSRDRQDENRGNPRLQISGDRRDGDSIYKNEDGTRQDQETDKYSRENRGGGSYNKGRNNGYDQGFLEHRRSLRESKFAFVYAQSPTWSEEEDLAKKEKSVLKECLKKLESKAKNNISDSEDEGKSRSSRKKKSHKKSKRKSHHDSKRRKSKRSKKRYSSSSDVSSSSSSSISETDSERRSTKKKRSKKRYPSSSPSSSESEISKTKKNNKVSRDDEKTKGISQNKDSFKENVRSQYSTSDDEEIVEWVEKPAEKNLETSSYTTSHSSIPTKNAAENKDASEKSSTAFIGPEIPNTLDPHLDSKDFGMALLPGEGSAMAAYVQSGKRIPRRGEIGLKSEEISKFEDSGYVMSGSRHRRMNAVRLRKENQIISAEEKRQLLIFNQEERSKRESKIVSDFREILSSKFSDKK</sequence>
<dbReference type="OrthoDB" id="273141at2759"/>
<feature type="compositionally biased region" description="Low complexity" evidence="2">
    <location>
        <begin position="476"/>
        <end position="491"/>
    </location>
</feature>
<evidence type="ECO:0000313" key="4">
    <source>
        <dbReference type="EMBL" id="OLY82201.1"/>
    </source>
</evidence>
<evidence type="ECO:0000256" key="1">
    <source>
        <dbReference type="ARBA" id="ARBA00009313"/>
    </source>
</evidence>
<feature type="region of interest" description="Disordered" evidence="2">
    <location>
        <begin position="427"/>
        <end position="618"/>
    </location>
</feature>
<feature type="compositionally biased region" description="Polar residues" evidence="2">
    <location>
        <begin position="192"/>
        <end position="209"/>
    </location>
</feature>